<accession>A0A9W6N8R3</accession>
<keyword evidence="8" id="KW-1185">Reference proteome</keyword>
<comment type="caution">
    <text evidence="7">The sequence shown here is derived from an EMBL/GenBank/DDBJ whole genome shotgun (WGS) entry which is preliminary data.</text>
</comment>
<evidence type="ECO:0000256" key="5">
    <source>
        <dbReference type="ARBA" id="ARBA00034923"/>
    </source>
</evidence>
<dbReference type="InterPro" id="IPR000212">
    <property type="entry name" value="DNA_helicase_UvrD/REP"/>
</dbReference>
<keyword evidence="1" id="KW-0547">Nucleotide-binding</keyword>
<dbReference type="GO" id="GO:0043138">
    <property type="term" value="F:3'-5' DNA helicase activity"/>
    <property type="evidence" value="ECO:0007669"/>
    <property type="project" value="TreeGrafter"/>
</dbReference>
<dbReference type="InterPro" id="IPR014016">
    <property type="entry name" value="UvrD-like_ATP-bd"/>
</dbReference>
<protein>
    <recommendedName>
        <fullName evidence="5">DNA 3'-5' helicase II</fullName>
    </recommendedName>
</protein>
<dbReference type="GO" id="GO:0000725">
    <property type="term" value="P:recombinational repair"/>
    <property type="evidence" value="ECO:0007669"/>
    <property type="project" value="TreeGrafter"/>
</dbReference>
<gene>
    <name evidence="7" type="ORF">GCM10008174_35640</name>
</gene>
<evidence type="ECO:0000256" key="3">
    <source>
        <dbReference type="ARBA" id="ARBA00022806"/>
    </source>
</evidence>
<evidence type="ECO:0000256" key="2">
    <source>
        <dbReference type="ARBA" id="ARBA00022801"/>
    </source>
</evidence>
<evidence type="ECO:0000256" key="4">
    <source>
        <dbReference type="ARBA" id="ARBA00022840"/>
    </source>
</evidence>
<evidence type="ECO:0000256" key="1">
    <source>
        <dbReference type="ARBA" id="ARBA00022741"/>
    </source>
</evidence>
<dbReference type="InterPro" id="IPR027417">
    <property type="entry name" value="P-loop_NTPase"/>
</dbReference>
<feature type="domain" description="UvrD-like helicase ATP-binding" evidence="6">
    <location>
        <begin position="111"/>
        <end position="167"/>
    </location>
</feature>
<evidence type="ECO:0000313" key="8">
    <source>
        <dbReference type="Proteomes" id="UP001143309"/>
    </source>
</evidence>
<reference evidence="7" key="2">
    <citation type="submission" date="2023-01" db="EMBL/GenBank/DDBJ databases">
        <authorList>
            <person name="Sun Q."/>
            <person name="Evtushenko L."/>
        </authorList>
    </citation>
    <scope>NUCLEOTIDE SEQUENCE</scope>
    <source>
        <strain evidence="7">VKM B-2748</strain>
    </source>
</reference>
<dbReference type="GO" id="GO:0003677">
    <property type="term" value="F:DNA binding"/>
    <property type="evidence" value="ECO:0007669"/>
    <property type="project" value="InterPro"/>
</dbReference>
<dbReference type="GO" id="GO:0005524">
    <property type="term" value="F:ATP binding"/>
    <property type="evidence" value="ECO:0007669"/>
    <property type="project" value="UniProtKB-KW"/>
</dbReference>
<evidence type="ECO:0000259" key="6">
    <source>
        <dbReference type="Pfam" id="PF00580"/>
    </source>
</evidence>
<dbReference type="GO" id="GO:0016787">
    <property type="term" value="F:hydrolase activity"/>
    <property type="evidence" value="ECO:0007669"/>
    <property type="project" value="UniProtKB-KW"/>
</dbReference>
<reference evidence="7" key="1">
    <citation type="journal article" date="2014" name="Int. J. Syst. Evol. Microbiol.">
        <title>Complete genome sequence of Corynebacterium casei LMG S-19264T (=DSM 44701T), isolated from a smear-ripened cheese.</title>
        <authorList>
            <consortium name="US DOE Joint Genome Institute (JGI-PGF)"/>
            <person name="Walter F."/>
            <person name="Albersmeier A."/>
            <person name="Kalinowski J."/>
            <person name="Ruckert C."/>
        </authorList>
    </citation>
    <scope>NUCLEOTIDE SEQUENCE</scope>
    <source>
        <strain evidence="7">VKM B-2748</strain>
    </source>
</reference>
<sequence>MADDIDLLNIARGLIVAPAGCGKTQLIADALKRHQGPKPVLILTHTNAGVVALRARLDKAGVKPSAYRLSTIDGWAIRLIATFPGRAAYNPTIVTGARPNYPAIRAAAASLLKNGHVNDVIAASYARLLVDEYQDCSIRQHAIVYYASAILPACVMGDDMQAIFDFSADDPLAKWGEHVCGHFPAAGTLETPWRWINAESQALGAWLLDARARMIARTPVDLRTLPAHVTWIQLDGTAADHPTRLEACKTRALSAAGSVLIIGEGSKPDSQRRFASQTPGAVTVEAVDLRDLVTFAEGLDLNAGDALQKIALFAEQLMTNVGANDLLRRTDTILRGAERRAASAAETAAIAFLNERTYGRVSALLAEIGQEPGVRAYRPAVLHACIRALNMCNSQEGRSFRETAVMMREQNRLLGRPLPRRAVGSTLLLKGLEAEVAVILNADDLNARNLYVAMTRGSKKIVVCSRSPLLTPAI</sequence>
<dbReference type="EMBL" id="BSFL01000005">
    <property type="protein sequence ID" value="GLK81823.1"/>
    <property type="molecule type" value="Genomic_DNA"/>
</dbReference>
<dbReference type="PANTHER" id="PTHR11070:SF2">
    <property type="entry name" value="ATP-DEPENDENT DNA HELICASE SRS2"/>
    <property type="match status" value="1"/>
</dbReference>
<dbReference type="Pfam" id="PF00580">
    <property type="entry name" value="UvrD-helicase"/>
    <property type="match status" value="1"/>
</dbReference>
<evidence type="ECO:0000313" key="7">
    <source>
        <dbReference type="EMBL" id="GLK81823.1"/>
    </source>
</evidence>
<name>A0A9W6N8R3_9HYPH</name>
<proteinExistence type="predicted"/>
<dbReference type="Proteomes" id="UP001143309">
    <property type="component" value="Unassembled WGS sequence"/>
</dbReference>
<dbReference type="RefSeq" id="WP_271202287.1">
    <property type="nucleotide sequence ID" value="NZ_BSFL01000005.1"/>
</dbReference>
<keyword evidence="3" id="KW-0347">Helicase</keyword>
<organism evidence="7 8">
    <name type="scientific">Methylopila turkensis</name>
    <dbReference type="NCBI Taxonomy" id="1437816"/>
    <lineage>
        <taxon>Bacteria</taxon>
        <taxon>Pseudomonadati</taxon>
        <taxon>Pseudomonadota</taxon>
        <taxon>Alphaproteobacteria</taxon>
        <taxon>Hyphomicrobiales</taxon>
        <taxon>Methylopilaceae</taxon>
        <taxon>Methylopila</taxon>
    </lineage>
</organism>
<dbReference type="Gene3D" id="3.40.50.300">
    <property type="entry name" value="P-loop containing nucleotide triphosphate hydrolases"/>
    <property type="match status" value="1"/>
</dbReference>
<keyword evidence="4" id="KW-0067">ATP-binding</keyword>
<dbReference type="SUPFAM" id="SSF52540">
    <property type="entry name" value="P-loop containing nucleoside triphosphate hydrolases"/>
    <property type="match status" value="1"/>
</dbReference>
<keyword evidence="2" id="KW-0378">Hydrolase</keyword>
<dbReference type="AlphaFoldDB" id="A0A9W6N8R3"/>
<dbReference type="PANTHER" id="PTHR11070">
    <property type="entry name" value="UVRD / RECB / PCRA DNA HELICASE FAMILY MEMBER"/>
    <property type="match status" value="1"/>
</dbReference>